<evidence type="ECO:0000313" key="2">
    <source>
        <dbReference type="Proteomes" id="UP000009005"/>
    </source>
</evidence>
<proteinExistence type="predicted"/>
<evidence type="ECO:0000313" key="1">
    <source>
        <dbReference type="EMBL" id="AFN65038.1"/>
    </source>
</evidence>
<dbReference type="EMBL" id="CP003703">
    <property type="protein sequence ID" value="AFN65038.1"/>
    <property type="molecule type" value="Genomic_DNA"/>
</dbReference>
<protein>
    <recommendedName>
        <fullName evidence="3">Trigger factor</fullName>
    </recommendedName>
</protein>
<dbReference type="SUPFAM" id="SSF109998">
    <property type="entry name" value="Triger factor/SurA peptide-binding domain-like"/>
    <property type="match status" value="1"/>
</dbReference>
<dbReference type="Proteomes" id="UP000009005">
    <property type="component" value="Chromosome"/>
</dbReference>
<dbReference type="InterPro" id="IPR054820">
    <property type="entry name" value="MPN555-like"/>
</dbReference>
<dbReference type="STRING" id="1197325.WEN_01195"/>
<dbReference type="AlphaFoldDB" id="I6Z636"/>
<name>I6Z636_MYCWM</name>
<dbReference type="HOGENOM" id="CLU_110277_0_0_14"/>
<organism evidence="1 2">
    <name type="scientific">Mycoplasma wenyonii (strain Massachusetts)</name>
    <name type="common">Eperythrozoon wenyonii</name>
    <dbReference type="NCBI Taxonomy" id="1197325"/>
    <lineage>
        <taxon>Bacteria</taxon>
        <taxon>Bacillati</taxon>
        <taxon>Mycoplasmatota</taxon>
        <taxon>Mollicutes</taxon>
        <taxon>Mycoplasmataceae</taxon>
        <taxon>Mycoplasma</taxon>
    </lineage>
</organism>
<dbReference type="GO" id="GO:0015031">
    <property type="term" value="P:protein transport"/>
    <property type="evidence" value="ECO:0007669"/>
    <property type="project" value="InterPro"/>
</dbReference>
<sequence>MSESLLTLQLRSKIVSKKPVKWGKILRIERLYFNEAVIKEFAENLKRNRPNITEEEIEQEKRQMIMRDNLFNAAMDEISSAYTVDFDDSEIAEREESLKQTNVNFNEEQLKSHAKITIFKQLIFQDLARDWELVVTDELAKEVLENHYRQTGKSIREYLTDPEKMSSVKENLLEQMITERIMNAFGSHFEVREVPANKS</sequence>
<keyword evidence="2" id="KW-1185">Reference proteome</keyword>
<evidence type="ECO:0008006" key="3">
    <source>
        <dbReference type="Google" id="ProtNLM"/>
    </source>
</evidence>
<dbReference type="NCBIfam" id="NF045756">
    <property type="entry name" value="MPN555"/>
    <property type="match status" value="1"/>
</dbReference>
<accession>I6Z636</accession>
<dbReference type="KEGG" id="mwe:WEN_01195"/>
<dbReference type="RefSeq" id="WP_014849748.1">
    <property type="nucleotide sequence ID" value="NC_018149.1"/>
</dbReference>
<dbReference type="GO" id="GO:0006457">
    <property type="term" value="P:protein folding"/>
    <property type="evidence" value="ECO:0007669"/>
    <property type="project" value="InterPro"/>
</dbReference>
<dbReference type="InterPro" id="IPR027304">
    <property type="entry name" value="Trigger_fact/SurA_dom_sf"/>
</dbReference>
<dbReference type="Gene3D" id="1.10.3120.10">
    <property type="entry name" value="Trigger factor, C-terminal domain"/>
    <property type="match status" value="1"/>
</dbReference>
<reference evidence="1 2" key="1">
    <citation type="journal article" date="2012" name="J. Bacteriol.">
        <title>Complete genome sequence of Mycoplasma wenyonii strain Massachusetts.</title>
        <authorList>
            <person name="Dos Santos A.P."/>
            <person name="Guimaraes A.M."/>
            <person name="do Nascimento N.C."/>
            <person name="Sanmiguel P.J."/>
            <person name="Messick J.B."/>
        </authorList>
    </citation>
    <scope>NUCLEOTIDE SEQUENCE [LARGE SCALE GENOMIC DNA]</scope>
    <source>
        <strain evidence="1 2">Massachusetts</strain>
    </source>
</reference>
<gene>
    <name evidence="1" type="ordered locus">WEN_01195</name>
</gene>
<dbReference type="PATRIC" id="fig|1197325.3.peg.259"/>
<dbReference type="InterPro" id="IPR037041">
    <property type="entry name" value="Trigger_fac_C_sf"/>
</dbReference>
<dbReference type="OrthoDB" id="403991at2"/>